<evidence type="ECO:0000313" key="2">
    <source>
        <dbReference type="EMBL" id="KAJ7617815.1"/>
    </source>
</evidence>
<dbReference type="AlphaFoldDB" id="A0AAD7BD70"/>
<comment type="caution">
    <text evidence="2">The sequence shown here is derived from an EMBL/GenBank/DDBJ whole genome shotgun (WGS) entry which is preliminary data.</text>
</comment>
<organism evidence="2 3">
    <name type="scientific">Roridomyces roridus</name>
    <dbReference type="NCBI Taxonomy" id="1738132"/>
    <lineage>
        <taxon>Eukaryota</taxon>
        <taxon>Fungi</taxon>
        <taxon>Dikarya</taxon>
        <taxon>Basidiomycota</taxon>
        <taxon>Agaricomycotina</taxon>
        <taxon>Agaricomycetes</taxon>
        <taxon>Agaricomycetidae</taxon>
        <taxon>Agaricales</taxon>
        <taxon>Marasmiineae</taxon>
        <taxon>Mycenaceae</taxon>
        <taxon>Roridomyces</taxon>
    </lineage>
</organism>
<name>A0AAD7BD70_9AGAR</name>
<gene>
    <name evidence="2" type="ORF">FB45DRAFT_872275</name>
</gene>
<dbReference type="EMBL" id="JARKIF010000020">
    <property type="protein sequence ID" value="KAJ7617815.1"/>
    <property type="molecule type" value="Genomic_DNA"/>
</dbReference>
<feature type="compositionally biased region" description="Acidic residues" evidence="1">
    <location>
        <begin position="286"/>
        <end position="301"/>
    </location>
</feature>
<feature type="region of interest" description="Disordered" evidence="1">
    <location>
        <begin position="282"/>
        <end position="301"/>
    </location>
</feature>
<evidence type="ECO:0000256" key="1">
    <source>
        <dbReference type="SAM" id="MobiDB-lite"/>
    </source>
</evidence>
<keyword evidence="3" id="KW-1185">Reference proteome</keyword>
<dbReference type="Proteomes" id="UP001221142">
    <property type="component" value="Unassembled WGS sequence"/>
</dbReference>
<protein>
    <submittedName>
        <fullName evidence="2">Uncharacterized protein</fullName>
    </submittedName>
</protein>
<proteinExistence type="predicted"/>
<accession>A0AAD7BD70</accession>
<sequence>MYQSDSGSKEINMCSLMGVERGTLIQLSQARWEAICRLSTLSNVAISGSSLASGESPPSVGLPLHVSGLRLKTAPVAAGNDHWILRLASPHLRFLSCAFEQGGTIQDTPLFPNVHTLETSSTASENQPLLSKFPAAWQPPRAIPAKYSPPFNRVFGDCYALRLFLPAPHLTHLYLKTRAPPAVLFTCLEAARGAAITSLYVKFEELNLAMLDTFSELLPNLTELFIRVRVVSMSEMFNSHVDSVDKLDKSEFMSVQPRSTPRRGRLRRPKITEPIHEVYSAGKVDSDEDDSDKDDSDTDESDDECIIRTDFKMCYRFLISQLPLCYGHISPFLLTSAGHHRFDSRRPLRYVDSSSLGGLGSGHTSSFLASDIDLELTAQRSTCIWNSTRATSTVAGILLLLPPTCVIISVVRVGPTLR</sequence>
<evidence type="ECO:0000313" key="3">
    <source>
        <dbReference type="Proteomes" id="UP001221142"/>
    </source>
</evidence>
<reference evidence="2" key="1">
    <citation type="submission" date="2023-03" db="EMBL/GenBank/DDBJ databases">
        <title>Massive genome expansion in bonnet fungi (Mycena s.s.) driven by repeated elements and novel gene families across ecological guilds.</title>
        <authorList>
            <consortium name="Lawrence Berkeley National Laboratory"/>
            <person name="Harder C.B."/>
            <person name="Miyauchi S."/>
            <person name="Viragh M."/>
            <person name="Kuo A."/>
            <person name="Thoen E."/>
            <person name="Andreopoulos B."/>
            <person name="Lu D."/>
            <person name="Skrede I."/>
            <person name="Drula E."/>
            <person name="Henrissat B."/>
            <person name="Morin E."/>
            <person name="Kohler A."/>
            <person name="Barry K."/>
            <person name="LaButti K."/>
            <person name="Morin E."/>
            <person name="Salamov A."/>
            <person name="Lipzen A."/>
            <person name="Mereny Z."/>
            <person name="Hegedus B."/>
            <person name="Baldrian P."/>
            <person name="Stursova M."/>
            <person name="Weitz H."/>
            <person name="Taylor A."/>
            <person name="Grigoriev I.V."/>
            <person name="Nagy L.G."/>
            <person name="Martin F."/>
            <person name="Kauserud H."/>
        </authorList>
    </citation>
    <scope>NUCLEOTIDE SEQUENCE</scope>
    <source>
        <strain evidence="2">9284</strain>
    </source>
</reference>